<dbReference type="EMBL" id="JAACJJ010000060">
    <property type="protein sequence ID" value="KAF5309116.1"/>
    <property type="molecule type" value="Genomic_DNA"/>
</dbReference>
<comment type="caution">
    <text evidence="1">The sequence shown here is derived from an EMBL/GenBank/DDBJ whole genome shotgun (WGS) entry which is preliminary data.</text>
</comment>
<dbReference type="OrthoDB" id="342264at2759"/>
<accession>A0A8H5ER06</accession>
<evidence type="ECO:0000313" key="1">
    <source>
        <dbReference type="EMBL" id="KAF5309116.1"/>
    </source>
</evidence>
<name>A0A8H5ER06_9AGAR</name>
<dbReference type="Proteomes" id="UP000567179">
    <property type="component" value="Unassembled WGS sequence"/>
</dbReference>
<sequence length="136" mass="14541">MSDAPVAVPIPADVERDIDQTVCESEKCANIKRASGLRPGIPGGRNRVCPDEVCRRNAVRTGQRGREATTVGGAGVGSRIRVMAAHQTPPHKIPSDSGFIWSLLSVITAIVSELVRYVQVPTVPLRLVERHAAVVA</sequence>
<protein>
    <submittedName>
        <fullName evidence="1">Uncharacterized protein</fullName>
    </submittedName>
</protein>
<gene>
    <name evidence="1" type="ORF">D9619_012824</name>
</gene>
<organism evidence="1 2">
    <name type="scientific">Psilocybe cf. subviscida</name>
    <dbReference type="NCBI Taxonomy" id="2480587"/>
    <lineage>
        <taxon>Eukaryota</taxon>
        <taxon>Fungi</taxon>
        <taxon>Dikarya</taxon>
        <taxon>Basidiomycota</taxon>
        <taxon>Agaricomycotina</taxon>
        <taxon>Agaricomycetes</taxon>
        <taxon>Agaricomycetidae</taxon>
        <taxon>Agaricales</taxon>
        <taxon>Agaricineae</taxon>
        <taxon>Strophariaceae</taxon>
        <taxon>Psilocybe</taxon>
    </lineage>
</organism>
<reference evidence="1 2" key="1">
    <citation type="journal article" date="2020" name="ISME J.">
        <title>Uncovering the hidden diversity of litter-decomposition mechanisms in mushroom-forming fungi.</title>
        <authorList>
            <person name="Floudas D."/>
            <person name="Bentzer J."/>
            <person name="Ahren D."/>
            <person name="Johansson T."/>
            <person name="Persson P."/>
            <person name="Tunlid A."/>
        </authorList>
    </citation>
    <scope>NUCLEOTIDE SEQUENCE [LARGE SCALE GENOMIC DNA]</scope>
    <source>
        <strain evidence="1 2">CBS 101986</strain>
    </source>
</reference>
<dbReference type="AlphaFoldDB" id="A0A8H5ER06"/>
<keyword evidence="2" id="KW-1185">Reference proteome</keyword>
<proteinExistence type="predicted"/>
<evidence type="ECO:0000313" key="2">
    <source>
        <dbReference type="Proteomes" id="UP000567179"/>
    </source>
</evidence>